<accession>A0A1X7FNV4</accession>
<dbReference type="CDD" id="cd00761">
    <property type="entry name" value="Glyco_tranf_GTA_type"/>
    <property type="match status" value="1"/>
</dbReference>
<keyword evidence="5" id="KW-1185">Reference proteome</keyword>
<evidence type="ECO:0000256" key="1">
    <source>
        <dbReference type="ARBA" id="ARBA00006739"/>
    </source>
</evidence>
<name>A0A1X7FNV4_TRICW</name>
<dbReference type="PANTHER" id="PTHR43179:SF12">
    <property type="entry name" value="GALACTOFURANOSYLTRANSFERASE GLFT2"/>
    <property type="match status" value="1"/>
</dbReference>
<dbReference type="PANTHER" id="PTHR43179">
    <property type="entry name" value="RHAMNOSYLTRANSFERASE WBBL"/>
    <property type="match status" value="1"/>
</dbReference>
<reference evidence="5" key="1">
    <citation type="submission" date="2017-04" db="EMBL/GenBank/DDBJ databases">
        <authorList>
            <person name="Varghese N."/>
            <person name="Submissions S."/>
        </authorList>
    </citation>
    <scope>NUCLEOTIDE SEQUENCE [LARGE SCALE GENOMIC DNA]</scope>
    <source>
        <strain evidence="5">Ballard 720</strain>
    </source>
</reference>
<sequence length="306" mass="34123">MKVTVLIPSYRRPDDLARCLKALQRQLRPADQVLVVVRPEDYPTHTVLAEPAVRGQLALDCVTIDVKGLVAALNRGLDAAKGDIIAITDDDAAPRPDWLQRIEAAFASDPKLGGVGGRDWVHERGRVLDGQRQLVGKVLPTGKIIGNHHLGVGEAREVDLLKGANMSYRRAALEGIRFDERLRGTGAQIHNDMAFSMRVKRAGWKLIYDPKVAVDHFPAPRLGDDQRTAQSELAMRNAAYNLHLTLREFLPPIQRAVAWWWWMLVGTRSAPGLVHPLMAITSKEGASIRERWRATRLGARDARRMT</sequence>
<evidence type="ECO:0000256" key="2">
    <source>
        <dbReference type="ARBA" id="ARBA00022676"/>
    </source>
</evidence>
<dbReference type="Gene3D" id="3.90.550.10">
    <property type="entry name" value="Spore Coat Polysaccharide Biosynthesis Protein SpsA, Chain A"/>
    <property type="match status" value="1"/>
</dbReference>
<evidence type="ECO:0000313" key="5">
    <source>
        <dbReference type="Proteomes" id="UP000192911"/>
    </source>
</evidence>
<protein>
    <submittedName>
        <fullName evidence="4">Glycosyltransferase like family 2</fullName>
    </submittedName>
</protein>
<gene>
    <name evidence="4" type="ORF">SAMN06295900_110100</name>
</gene>
<dbReference type="Pfam" id="PF13641">
    <property type="entry name" value="Glyco_tranf_2_3"/>
    <property type="match status" value="1"/>
</dbReference>
<proteinExistence type="inferred from homology"/>
<organism evidence="4 5">
    <name type="scientific">Trinickia caryophylli</name>
    <name type="common">Paraburkholderia caryophylli</name>
    <dbReference type="NCBI Taxonomy" id="28094"/>
    <lineage>
        <taxon>Bacteria</taxon>
        <taxon>Pseudomonadati</taxon>
        <taxon>Pseudomonadota</taxon>
        <taxon>Betaproteobacteria</taxon>
        <taxon>Burkholderiales</taxon>
        <taxon>Burkholderiaceae</taxon>
        <taxon>Trinickia</taxon>
    </lineage>
</organism>
<keyword evidence="3 4" id="KW-0808">Transferase</keyword>
<evidence type="ECO:0000256" key="3">
    <source>
        <dbReference type="ARBA" id="ARBA00022679"/>
    </source>
</evidence>
<evidence type="ECO:0000313" key="4">
    <source>
        <dbReference type="EMBL" id="SMF55925.1"/>
    </source>
</evidence>
<dbReference type="EMBL" id="FXAH01000010">
    <property type="protein sequence ID" value="SMF55925.1"/>
    <property type="molecule type" value="Genomic_DNA"/>
</dbReference>
<dbReference type="GeneID" id="95553418"/>
<dbReference type="InterPro" id="IPR029044">
    <property type="entry name" value="Nucleotide-diphossugar_trans"/>
</dbReference>
<dbReference type="AlphaFoldDB" id="A0A1X7FNV4"/>
<keyword evidence="2" id="KW-0328">Glycosyltransferase</keyword>
<dbReference type="GO" id="GO:0016757">
    <property type="term" value="F:glycosyltransferase activity"/>
    <property type="evidence" value="ECO:0007669"/>
    <property type="project" value="UniProtKB-KW"/>
</dbReference>
<dbReference type="SUPFAM" id="SSF53448">
    <property type="entry name" value="Nucleotide-diphospho-sugar transferases"/>
    <property type="match status" value="1"/>
</dbReference>
<dbReference type="Proteomes" id="UP000192911">
    <property type="component" value="Unassembled WGS sequence"/>
</dbReference>
<dbReference type="RefSeq" id="WP_085228832.1">
    <property type="nucleotide sequence ID" value="NZ_BSQD01000007.1"/>
</dbReference>
<dbReference type="OrthoDB" id="257969at2"/>
<comment type="similarity">
    <text evidence="1">Belongs to the glycosyltransferase 2 family.</text>
</comment>
<dbReference type="STRING" id="28094.SAMN06295900_110100"/>